<dbReference type="InterPro" id="IPR045956">
    <property type="entry name" value="DUF6376"/>
</dbReference>
<protein>
    <submittedName>
        <fullName evidence="2">DUF6376 family protein</fullName>
    </submittedName>
</protein>
<dbReference type="Pfam" id="PF19903">
    <property type="entry name" value="DUF6376"/>
    <property type="match status" value="1"/>
</dbReference>
<dbReference type="PROSITE" id="PS51257">
    <property type="entry name" value="PROKAR_LIPOPROTEIN"/>
    <property type="match status" value="1"/>
</dbReference>
<feature type="signal peptide" evidence="1">
    <location>
        <begin position="1"/>
        <end position="22"/>
    </location>
</feature>
<keyword evidence="1" id="KW-0732">Signal</keyword>
<evidence type="ECO:0000256" key="1">
    <source>
        <dbReference type="SAM" id="SignalP"/>
    </source>
</evidence>
<name>A0ABZ2CMD9_9BACI</name>
<keyword evidence="3" id="KW-1185">Reference proteome</keyword>
<organism evidence="2 3">
    <name type="scientific">Niallia oryzisoli</name>
    <dbReference type="NCBI Taxonomy" id="1737571"/>
    <lineage>
        <taxon>Bacteria</taxon>
        <taxon>Bacillati</taxon>
        <taxon>Bacillota</taxon>
        <taxon>Bacilli</taxon>
        <taxon>Bacillales</taxon>
        <taxon>Bacillaceae</taxon>
        <taxon>Niallia</taxon>
    </lineage>
</organism>
<evidence type="ECO:0000313" key="2">
    <source>
        <dbReference type="EMBL" id="WVX83511.1"/>
    </source>
</evidence>
<dbReference type="Proteomes" id="UP001357223">
    <property type="component" value="Chromosome"/>
</dbReference>
<gene>
    <name evidence="2" type="ORF">R4Z09_11205</name>
</gene>
<reference evidence="2 3" key="1">
    <citation type="submission" date="2023-10" db="EMBL/GenBank/DDBJ databases">
        <title>Niallia locisalis sp.nov. isolated from a salt pond sample.</title>
        <authorList>
            <person name="Li X.-J."/>
            <person name="Dong L."/>
        </authorList>
    </citation>
    <scope>NUCLEOTIDE SEQUENCE [LARGE SCALE GENOMIC DNA]</scope>
    <source>
        <strain evidence="2 3">DSM 29761</strain>
    </source>
</reference>
<sequence>MRRKITIIAISCLLLLSGCSLISEVNSTVEYANDATEYIETVQKFSNQLPTLAKDAVRDEAGRESLESELMAMKEEIGKFNQIKPPTIAEDLHNQIMDSNKKFEEAIDLYLTDMENGIIRPLEETGILTTITDISTLLENIQQLVN</sequence>
<proteinExistence type="predicted"/>
<accession>A0ABZ2CMD9</accession>
<feature type="chain" id="PRO_5046449419" evidence="1">
    <location>
        <begin position="23"/>
        <end position="146"/>
    </location>
</feature>
<dbReference type="EMBL" id="CP137640">
    <property type="protein sequence ID" value="WVX83511.1"/>
    <property type="molecule type" value="Genomic_DNA"/>
</dbReference>
<evidence type="ECO:0000313" key="3">
    <source>
        <dbReference type="Proteomes" id="UP001357223"/>
    </source>
</evidence>
<dbReference type="RefSeq" id="WP_338452395.1">
    <property type="nucleotide sequence ID" value="NZ_CP137640.1"/>
</dbReference>